<evidence type="ECO:0000256" key="1">
    <source>
        <dbReference type="SAM" id="MobiDB-lite"/>
    </source>
</evidence>
<proteinExistence type="predicted"/>
<sequence length="52" mass="5514">MHAPQPGVAFDERDPKRGMPHPQSGVAALLRVGSWAAPVLLEEHPQSFLGAG</sequence>
<gene>
    <name evidence="2" type="ORF">ERS007657_04554</name>
</gene>
<protein>
    <submittedName>
        <fullName evidence="2">Uncharacterized protein</fullName>
    </submittedName>
</protein>
<feature type="region of interest" description="Disordered" evidence="1">
    <location>
        <begin position="1"/>
        <end position="23"/>
    </location>
</feature>
<reference evidence="2 3" key="1">
    <citation type="submission" date="2015-03" db="EMBL/GenBank/DDBJ databases">
        <authorList>
            <consortium name="Pathogen Informatics"/>
        </authorList>
    </citation>
    <scope>NUCLEOTIDE SEQUENCE [LARGE SCALE GENOMIC DNA]</scope>
    <source>
        <strain evidence="2 3">C09601061</strain>
    </source>
</reference>
<organism evidence="2 3">
    <name type="scientific">Mycobacterium tuberculosis</name>
    <dbReference type="NCBI Taxonomy" id="1773"/>
    <lineage>
        <taxon>Bacteria</taxon>
        <taxon>Bacillati</taxon>
        <taxon>Actinomycetota</taxon>
        <taxon>Actinomycetes</taxon>
        <taxon>Mycobacteriales</taxon>
        <taxon>Mycobacteriaceae</taxon>
        <taxon>Mycobacterium</taxon>
        <taxon>Mycobacterium tuberculosis complex</taxon>
    </lineage>
</organism>
<name>A0A654U817_MYCTX</name>
<accession>A0A654U817</accession>
<dbReference type="Proteomes" id="UP000046680">
    <property type="component" value="Unassembled WGS sequence"/>
</dbReference>
<dbReference type="AlphaFoldDB" id="A0A654U817"/>
<dbReference type="EMBL" id="CGCX01003433">
    <property type="protein sequence ID" value="CFS21118.1"/>
    <property type="molecule type" value="Genomic_DNA"/>
</dbReference>
<evidence type="ECO:0000313" key="3">
    <source>
        <dbReference type="Proteomes" id="UP000046680"/>
    </source>
</evidence>
<evidence type="ECO:0000313" key="2">
    <source>
        <dbReference type="EMBL" id="CFS21118.1"/>
    </source>
</evidence>